<name>A0A0C3C519_HEBCY</name>
<sequence length="153" mass="17496">MTFIYIKPTFQEPPHIHRALNGYKATCTIMLSNWAHQEQLPQITVLLPDYLSAWPTHATPPSGDSLSIVLPSWLILPKHLHRKSVIPKCSTNIPTISPQSWRRNARLLGVPRVCTARQHMCAFLPARRVSSSHSSDAHDVMIGSFHHRKLWRR</sequence>
<protein>
    <submittedName>
        <fullName evidence="1">Uncharacterized protein</fullName>
    </submittedName>
</protein>
<dbReference type="EMBL" id="KN831774">
    <property type="protein sequence ID" value="KIM43960.1"/>
    <property type="molecule type" value="Genomic_DNA"/>
</dbReference>
<proteinExistence type="predicted"/>
<reference evidence="2" key="2">
    <citation type="submission" date="2015-01" db="EMBL/GenBank/DDBJ databases">
        <title>Evolutionary Origins and Diversification of the Mycorrhizal Mutualists.</title>
        <authorList>
            <consortium name="DOE Joint Genome Institute"/>
            <consortium name="Mycorrhizal Genomics Consortium"/>
            <person name="Kohler A."/>
            <person name="Kuo A."/>
            <person name="Nagy L.G."/>
            <person name="Floudas D."/>
            <person name="Copeland A."/>
            <person name="Barry K.W."/>
            <person name="Cichocki N."/>
            <person name="Veneault-Fourrey C."/>
            <person name="LaButti K."/>
            <person name="Lindquist E.A."/>
            <person name="Lipzen A."/>
            <person name="Lundell T."/>
            <person name="Morin E."/>
            <person name="Murat C."/>
            <person name="Riley R."/>
            <person name="Ohm R."/>
            <person name="Sun H."/>
            <person name="Tunlid A."/>
            <person name="Henrissat B."/>
            <person name="Grigoriev I.V."/>
            <person name="Hibbett D.S."/>
            <person name="Martin F."/>
        </authorList>
    </citation>
    <scope>NUCLEOTIDE SEQUENCE [LARGE SCALE GENOMIC DNA]</scope>
    <source>
        <strain evidence="2">h7</strain>
    </source>
</reference>
<dbReference type="AlphaFoldDB" id="A0A0C3C519"/>
<organism evidence="1 2">
    <name type="scientific">Hebeloma cylindrosporum</name>
    <dbReference type="NCBI Taxonomy" id="76867"/>
    <lineage>
        <taxon>Eukaryota</taxon>
        <taxon>Fungi</taxon>
        <taxon>Dikarya</taxon>
        <taxon>Basidiomycota</taxon>
        <taxon>Agaricomycotina</taxon>
        <taxon>Agaricomycetes</taxon>
        <taxon>Agaricomycetidae</taxon>
        <taxon>Agaricales</taxon>
        <taxon>Agaricineae</taxon>
        <taxon>Hymenogastraceae</taxon>
        <taxon>Hebeloma</taxon>
    </lineage>
</organism>
<evidence type="ECO:0000313" key="2">
    <source>
        <dbReference type="Proteomes" id="UP000053424"/>
    </source>
</evidence>
<evidence type="ECO:0000313" key="1">
    <source>
        <dbReference type="EMBL" id="KIM43960.1"/>
    </source>
</evidence>
<accession>A0A0C3C519</accession>
<dbReference type="HOGENOM" id="CLU_1713509_0_0_1"/>
<gene>
    <name evidence="1" type="ORF">M413DRAFT_372128</name>
</gene>
<keyword evidence="2" id="KW-1185">Reference proteome</keyword>
<dbReference type="Proteomes" id="UP000053424">
    <property type="component" value="Unassembled WGS sequence"/>
</dbReference>
<reference evidence="1 2" key="1">
    <citation type="submission" date="2014-04" db="EMBL/GenBank/DDBJ databases">
        <authorList>
            <consortium name="DOE Joint Genome Institute"/>
            <person name="Kuo A."/>
            <person name="Gay G."/>
            <person name="Dore J."/>
            <person name="Kohler A."/>
            <person name="Nagy L.G."/>
            <person name="Floudas D."/>
            <person name="Copeland A."/>
            <person name="Barry K.W."/>
            <person name="Cichocki N."/>
            <person name="Veneault-Fourrey C."/>
            <person name="LaButti K."/>
            <person name="Lindquist E.A."/>
            <person name="Lipzen A."/>
            <person name="Lundell T."/>
            <person name="Morin E."/>
            <person name="Murat C."/>
            <person name="Sun H."/>
            <person name="Tunlid A."/>
            <person name="Henrissat B."/>
            <person name="Grigoriev I.V."/>
            <person name="Hibbett D.S."/>
            <person name="Martin F."/>
            <person name="Nordberg H.P."/>
            <person name="Cantor M.N."/>
            <person name="Hua S.X."/>
        </authorList>
    </citation>
    <scope>NUCLEOTIDE SEQUENCE [LARGE SCALE GENOMIC DNA]</scope>
    <source>
        <strain evidence="2">h7</strain>
    </source>
</reference>